<dbReference type="OrthoDB" id="5231758at2759"/>
<organism evidence="1 2">
    <name type="scientific">Amanita muscaria (strain Koide BX008)</name>
    <dbReference type="NCBI Taxonomy" id="946122"/>
    <lineage>
        <taxon>Eukaryota</taxon>
        <taxon>Fungi</taxon>
        <taxon>Dikarya</taxon>
        <taxon>Basidiomycota</taxon>
        <taxon>Agaricomycotina</taxon>
        <taxon>Agaricomycetes</taxon>
        <taxon>Agaricomycetidae</taxon>
        <taxon>Agaricales</taxon>
        <taxon>Pluteineae</taxon>
        <taxon>Amanitaceae</taxon>
        <taxon>Amanita</taxon>
    </lineage>
</organism>
<name>A0A0C2STF5_AMAMK</name>
<sequence length="588" mass="63240">MGKFETFPSFNQALKGFDSAGRVGPKAVNGTFADLEFSRALQEVRVGEIVIPQGFVLKGSLNLPSVHFEASFDIEISPSRIHVDGHIKNAITVTIDNTRLFALTHASDSNRGPSLDLTIERDTPPNCYFSGEIYLLGLSAAAQFELSDDGMQFHETISAWLAGVKIDFVINTAIYLDFSASCTLDLSLPPFKIGKVDIPHIKVVKFAASLATQVHWTPITWELVVSGKMSLVDWDMGQAGPFTLGPDLSDFTKITNYLVDHVKDRFNSLFKDKVAEILAEGLKEVVNELKNVGLAAEKTTELLVKEFDCDLKEVIKQVGEIFELEKEEMAKIMKDLGTTAEKVARILKDAYSVTANSLAQILKQAGYAVDDVGRTLKDVYGIASNEIAQILKQAGYTVDDVGRVLRDVYGVTSTEIASILKQAGYTVDDIGRALKDVYGVISTEIASFLQRAGYTVQDIGRVLEGVYGETANTVASILKGAGYTVDDVGRVLKDVFHETSNEIATILKGAGYAIDDIARTLENVFNMTGGDAARVLKDIGYAMQDVDRAISDVFGAIGGAVGDAADAVGDALGDAADAVGGALGSIFG</sequence>
<dbReference type="SUPFAM" id="SSF58104">
    <property type="entry name" value="Methyl-accepting chemotaxis protein (MCP) signaling domain"/>
    <property type="match status" value="1"/>
</dbReference>
<protein>
    <submittedName>
        <fullName evidence="1">Uncharacterized protein</fullName>
    </submittedName>
</protein>
<evidence type="ECO:0000313" key="1">
    <source>
        <dbReference type="EMBL" id="KIL57324.1"/>
    </source>
</evidence>
<reference evidence="1 2" key="1">
    <citation type="submission" date="2014-04" db="EMBL/GenBank/DDBJ databases">
        <title>Evolutionary Origins and Diversification of the Mycorrhizal Mutualists.</title>
        <authorList>
            <consortium name="DOE Joint Genome Institute"/>
            <consortium name="Mycorrhizal Genomics Consortium"/>
            <person name="Kohler A."/>
            <person name="Kuo A."/>
            <person name="Nagy L.G."/>
            <person name="Floudas D."/>
            <person name="Copeland A."/>
            <person name="Barry K.W."/>
            <person name="Cichocki N."/>
            <person name="Veneault-Fourrey C."/>
            <person name="LaButti K."/>
            <person name="Lindquist E.A."/>
            <person name="Lipzen A."/>
            <person name="Lundell T."/>
            <person name="Morin E."/>
            <person name="Murat C."/>
            <person name="Riley R."/>
            <person name="Ohm R."/>
            <person name="Sun H."/>
            <person name="Tunlid A."/>
            <person name="Henrissat B."/>
            <person name="Grigoriev I.V."/>
            <person name="Hibbett D.S."/>
            <person name="Martin F."/>
        </authorList>
    </citation>
    <scope>NUCLEOTIDE SEQUENCE [LARGE SCALE GENOMIC DNA]</scope>
    <source>
        <strain evidence="1 2">Koide BX008</strain>
    </source>
</reference>
<dbReference type="AlphaFoldDB" id="A0A0C2STF5"/>
<keyword evidence="2" id="KW-1185">Reference proteome</keyword>
<gene>
    <name evidence="1" type="ORF">M378DRAFT_395566</name>
</gene>
<dbReference type="STRING" id="946122.A0A0C2STF5"/>
<evidence type="ECO:0000313" key="2">
    <source>
        <dbReference type="Proteomes" id="UP000054549"/>
    </source>
</evidence>
<dbReference type="EMBL" id="KN818374">
    <property type="protein sequence ID" value="KIL57324.1"/>
    <property type="molecule type" value="Genomic_DNA"/>
</dbReference>
<dbReference type="InParanoid" id="A0A0C2STF5"/>
<accession>A0A0C2STF5</accession>
<proteinExistence type="predicted"/>
<dbReference type="HOGENOM" id="CLU_463770_0_0_1"/>
<dbReference type="Proteomes" id="UP000054549">
    <property type="component" value="Unassembled WGS sequence"/>
</dbReference>